<dbReference type="Proteomes" id="UP001239019">
    <property type="component" value="Unassembled WGS sequence"/>
</dbReference>
<keyword evidence="2" id="KW-1185">Reference proteome</keyword>
<sequence length="103" mass="12399">MSFRRVGHRQCPRCGFWFEKSVKHCPTDGVKLGRRRKPRWEMTPERIKRVHAIALGRKGLSYEDYKLRLRQYGVDSSKDMDEKTFKRFMHHLKALPDRPRRSA</sequence>
<protein>
    <submittedName>
        <fullName evidence="1">Uncharacterized protein</fullName>
    </submittedName>
</protein>
<dbReference type="RefSeq" id="WP_306727763.1">
    <property type="nucleotide sequence ID" value="NZ_JAVDDT010000002.1"/>
</dbReference>
<dbReference type="EMBL" id="JAVDDT010000002">
    <property type="protein sequence ID" value="MDQ2069279.1"/>
    <property type="molecule type" value="Genomic_DNA"/>
</dbReference>
<reference evidence="1 2" key="1">
    <citation type="submission" date="2023-08" db="EMBL/GenBank/DDBJ databases">
        <title>Whole-genome sequencing of halo(alkali)philic microorganisms from hypersaline lakes.</title>
        <authorList>
            <person name="Sorokin D.Y."/>
            <person name="Abbas B."/>
            <person name="Merkel A.Y."/>
        </authorList>
    </citation>
    <scope>NUCLEOTIDE SEQUENCE [LARGE SCALE GENOMIC DNA]</scope>
    <source>
        <strain evidence="1 2">AB-CW4</strain>
    </source>
</reference>
<evidence type="ECO:0000313" key="1">
    <source>
        <dbReference type="EMBL" id="MDQ2069279.1"/>
    </source>
</evidence>
<comment type="caution">
    <text evidence="1">The sequence shown here is derived from an EMBL/GenBank/DDBJ whole genome shotgun (WGS) entry which is preliminary data.</text>
</comment>
<accession>A0ABU0W5J0</accession>
<evidence type="ECO:0000313" key="2">
    <source>
        <dbReference type="Proteomes" id="UP001239019"/>
    </source>
</evidence>
<organism evidence="1 2">
    <name type="scientific">Natronospira bacteriovora</name>
    <dbReference type="NCBI Taxonomy" id="3069753"/>
    <lineage>
        <taxon>Bacteria</taxon>
        <taxon>Pseudomonadati</taxon>
        <taxon>Pseudomonadota</taxon>
        <taxon>Gammaproteobacteria</taxon>
        <taxon>Natronospirales</taxon>
        <taxon>Natronospiraceae</taxon>
        <taxon>Natronospira</taxon>
    </lineage>
</organism>
<proteinExistence type="predicted"/>
<name>A0ABU0W5J0_9GAMM</name>
<gene>
    <name evidence="1" type="ORF">RBH19_05295</name>
</gene>